<name>A0ABT5HU58_9CAUL</name>
<keyword evidence="2" id="KW-1185">Reference proteome</keyword>
<gene>
    <name evidence="1" type="ORF">PQU92_09365</name>
</gene>
<evidence type="ECO:0000313" key="1">
    <source>
        <dbReference type="EMBL" id="MDC7683483.1"/>
    </source>
</evidence>
<proteinExistence type="predicted"/>
<dbReference type="RefSeq" id="WP_272747951.1">
    <property type="nucleotide sequence ID" value="NZ_JAQQKX010000006.1"/>
</dbReference>
<protein>
    <recommendedName>
        <fullName evidence="3">DUF4157 domain-containing protein</fullName>
    </recommendedName>
</protein>
<sequence length="154" mass="17599">MPHRPLNDREIHALPSRLIAALALDTVQLVAAHHPVSRLSQLIGRSALIVVRGQRIFWPNLPDDLSARPETLGLLAHELTHVWQYANGMTLWHYLWRERGHYRYRPIPGQPFQAYGYEQQAAIVEDWVRGLNGLPPRWGATATAELQTLVPFPH</sequence>
<reference evidence="1 2" key="1">
    <citation type="submission" date="2023-01" db="EMBL/GenBank/DDBJ databases">
        <title>Novel species of the genus Asticcacaulis isolated from rivers.</title>
        <authorList>
            <person name="Lu H."/>
        </authorList>
    </citation>
    <scope>NUCLEOTIDE SEQUENCE [LARGE SCALE GENOMIC DNA]</scope>
    <source>
        <strain evidence="1 2">BYS171W</strain>
    </source>
</reference>
<dbReference type="EMBL" id="JAQQKX010000006">
    <property type="protein sequence ID" value="MDC7683483.1"/>
    <property type="molecule type" value="Genomic_DNA"/>
</dbReference>
<evidence type="ECO:0008006" key="3">
    <source>
        <dbReference type="Google" id="ProtNLM"/>
    </source>
</evidence>
<comment type="caution">
    <text evidence="1">The sequence shown here is derived from an EMBL/GenBank/DDBJ whole genome shotgun (WGS) entry which is preliminary data.</text>
</comment>
<evidence type="ECO:0000313" key="2">
    <source>
        <dbReference type="Proteomes" id="UP001214854"/>
    </source>
</evidence>
<accession>A0ABT5HU58</accession>
<organism evidence="1 2">
    <name type="scientific">Asticcacaulis aquaticus</name>
    <dbReference type="NCBI Taxonomy" id="2984212"/>
    <lineage>
        <taxon>Bacteria</taxon>
        <taxon>Pseudomonadati</taxon>
        <taxon>Pseudomonadota</taxon>
        <taxon>Alphaproteobacteria</taxon>
        <taxon>Caulobacterales</taxon>
        <taxon>Caulobacteraceae</taxon>
        <taxon>Asticcacaulis</taxon>
    </lineage>
</organism>
<dbReference type="Proteomes" id="UP001214854">
    <property type="component" value="Unassembled WGS sequence"/>
</dbReference>